<gene>
    <name evidence="3" type="ORF">RFI_34809</name>
</gene>
<dbReference type="EMBL" id="ASPP01035363">
    <property type="protein sequence ID" value="ETO02609.1"/>
    <property type="molecule type" value="Genomic_DNA"/>
</dbReference>
<dbReference type="Pfam" id="PF17900">
    <property type="entry name" value="Peptidase_M1_N"/>
    <property type="match status" value="1"/>
</dbReference>
<dbReference type="PANTHER" id="PTHR11533">
    <property type="entry name" value="PROTEASE M1 ZINC METALLOPROTEASE"/>
    <property type="match status" value="1"/>
</dbReference>
<dbReference type="Gene3D" id="2.60.40.1730">
    <property type="entry name" value="tricorn interacting facor f3 domain"/>
    <property type="match status" value="1"/>
</dbReference>
<dbReference type="PANTHER" id="PTHR11533:SF174">
    <property type="entry name" value="PUROMYCIN-SENSITIVE AMINOPEPTIDASE-RELATED"/>
    <property type="match status" value="1"/>
</dbReference>
<accession>X6LLV6</accession>
<keyword evidence="3" id="KW-0378">Hydrolase</keyword>
<dbReference type="SUPFAM" id="SSF63737">
    <property type="entry name" value="Leukotriene A4 hydrolase N-terminal domain"/>
    <property type="match status" value="1"/>
</dbReference>
<protein>
    <submittedName>
        <fullName evidence="3">Puromycin-sensitive aminopeptidase</fullName>
    </submittedName>
</protein>
<dbReference type="InterPro" id="IPR045357">
    <property type="entry name" value="Aminopeptidase_N-like_N"/>
</dbReference>
<dbReference type="InterPro" id="IPR042097">
    <property type="entry name" value="Aminopeptidase_N-like_N_sf"/>
</dbReference>
<keyword evidence="3" id="KW-0645">Protease</keyword>
<keyword evidence="4" id="KW-1185">Reference proteome</keyword>
<name>X6LLV6_RETFI</name>
<dbReference type="GO" id="GO:0016020">
    <property type="term" value="C:membrane"/>
    <property type="evidence" value="ECO:0007669"/>
    <property type="project" value="TreeGrafter"/>
</dbReference>
<dbReference type="GO" id="GO:0008270">
    <property type="term" value="F:zinc ion binding"/>
    <property type="evidence" value="ECO:0007669"/>
    <property type="project" value="TreeGrafter"/>
</dbReference>
<dbReference type="Proteomes" id="UP000023152">
    <property type="component" value="Unassembled WGS sequence"/>
</dbReference>
<proteinExistence type="predicted"/>
<dbReference type="GO" id="GO:0005615">
    <property type="term" value="C:extracellular space"/>
    <property type="evidence" value="ECO:0007669"/>
    <property type="project" value="TreeGrafter"/>
</dbReference>
<dbReference type="GO" id="GO:0070006">
    <property type="term" value="F:metalloaminopeptidase activity"/>
    <property type="evidence" value="ECO:0007669"/>
    <property type="project" value="TreeGrafter"/>
</dbReference>
<dbReference type="GO" id="GO:0042277">
    <property type="term" value="F:peptide binding"/>
    <property type="evidence" value="ECO:0007669"/>
    <property type="project" value="TreeGrafter"/>
</dbReference>
<feature type="region of interest" description="Disordered" evidence="1">
    <location>
        <begin position="104"/>
        <end position="123"/>
    </location>
</feature>
<sequence>MDLTEQLDNGQYVNNAVTQFESTDARSAFPCWDEPSFKARFEITIIAPKLCTVLSNMNVVKFAQKKKKKTKKNKRNRIVCLLDWKGVFPSSPFAQKKKKTLEVEQIGTRTQTHLKKKKKRRYN</sequence>
<organism evidence="3 4">
    <name type="scientific">Reticulomyxa filosa</name>
    <dbReference type="NCBI Taxonomy" id="46433"/>
    <lineage>
        <taxon>Eukaryota</taxon>
        <taxon>Sar</taxon>
        <taxon>Rhizaria</taxon>
        <taxon>Retaria</taxon>
        <taxon>Foraminifera</taxon>
        <taxon>Monothalamids</taxon>
        <taxon>Reticulomyxidae</taxon>
        <taxon>Reticulomyxa</taxon>
    </lineage>
</organism>
<feature type="domain" description="Aminopeptidase N-like N-terminal" evidence="2">
    <location>
        <begin position="8"/>
        <end position="69"/>
    </location>
</feature>
<evidence type="ECO:0000259" key="2">
    <source>
        <dbReference type="Pfam" id="PF17900"/>
    </source>
</evidence>
<dbReference type="InterPro" id="IPR050344">
    <property type="entry name" value="Peptidase_M1_aminopeptidases"/>
</dbReference>
<evidence type="ECO:0000256" key="1">
    <source>
        <dbReference type="SAM" id="MobiDB-lite"/>
    </source>
</evidence>
<comment type="caution">
    <text evidence="3">The sequence shown here is derived from an EMBL/GenBank/DDBJ whole genome shotgun (WGS) entry which is preliminary data.</text>
</comment>
<dbReference type="OrthoDB" id="6512413at2759"/>
<dbReference type="GO" id="GO:0043171">
    <property type="term" value="P:peptide catabolic process"/>
    <property type="evidence" value="ECO:0007669"/>
    <property type="project" value="TreeGrafter"/>
</dbReference>
<evidence type="ECO:0000313" key="4">
    <source>
        <dbReference type="Proteomes" id="UP000023152"/>
    </source>
</evidence>
<keyword evidence="3" id="KW-0031">Aminopeptidase</keyword>
<dbReference type="GO" id="GO:0006508">
    <property type="term" value="P:proteolysis"/>
    <property type="evidence" value="ECO:0007669"/>
    <property type="project" value="TreeGrafter"/>
</dbReference>
<dbReference type="GO" id="GO:0005737">
    <property type="term" value="C:cytoplasm"/>
    <property type="evidence" value="ECO:0007669"/>
    <property type="project" value="TreeGrafter"/>
</dbReference>
<dbReference type="AlphaFoldDB" id="X6LLV6"/>
<feature type="compositionally biased region" description="Basic residues" evidence="1">
    <location>
        <begin position="112"/>
        <end position="123"/>
    </location>
</feature>
<reference evidence="3 4" key="1">
    <citation type="journal article" date="2013" name="Curr. Biol.">
        <title>The Genome of the Foraminiferan Reticulomyxa filosa.</title>
        <authorList>
            <person name="Glockner G."/>
            <person name="Hulsmann N."/>
            <person name="Schleicher M."/>
            <person name="Noegel A.A."/>
            <person name="Eichinger L."/>
            <person name="Gallinger C."/>
            <person name="Pawlowski J."/>
            <person name="Sierra R."/>
            <person name="Euteneuer U."/>
            <person name="Pillet L."/>
            <person name="Moustafa A."/>
            <person name="Platzer M."/>
            <person name="Groth M."/>
            <person name="Szafranski K."/>
            <person name="Schliwa M."/>
        </authorList>
    </citation>
    <scope>NUCLEOTIDE SEQUENCE [LARGE SCALE GENOMIC DNA]</scope>
</reference>
<evidence type="ECO:0000313" key="3">
    <source>
        <dbReference type="EMBL" id="ETO02609.1"/>
    </source>
</evidence>